<keyword evidence="3" id="KW-0238">DNA-binding</keyword>
<dbReference type="Gene3D" id="3.40.190.290">
    <property type="match status" value="1"/>
</dbReference>
<protein>
    <submittedName>
        <fullName evidence="6">Transcriptional regulator</fullName>
    </submittedName>
</protein>
<gene>
    <name evidence="6" type="ORF">FRZ44_22500</name>
</gene>
<evidence type="ECO:0000256" key="3">
    <source>
        <dbReference type="ARBA" id="ARBA00023125"/>
    </source>
</evidence>
<evidence type="ECO:0000259" key="5">
    <source>
        <dbReference type="PROSITE" id="PS50931"/>
    </source>
</evidence>
<dbReference type="PROSITE" id="PS50931">
    <property type="entry name" value="HTH_LYSR"/>
    <property type="match status" value="1"/>
</dbReference>
<dbReference type="EMBL" id="CP042906">
    <property type="protein sequence ID" value="QEX16955.1"/>
    <property type="molecule type" value="Genomic_DNA"/>
</dbReference>
<name>A0A5J6MKC4_9PROT</name>
<dbReference type="GO" id="GO:0003700">
    <property type="term" value="F:DNA-binding transcription factor activity"/>
    <property type="evidence" value="ECO:0007669"/>
    <property type="project" value="InterPro"/>
</dbReference>
<evidence type="ECO:0000256" key="4">
    <source>
        <dbReference type="ARBA" id="ARBA00023163"/>
    </source>
</evidence>
<dbReference type="InterPro" id="IPR005119">
    <property type="entry name" value="LysR_subst-bd"/>
</dbReference>
<dbReference type="InterPro" id="IPR036388">
    <property type="entry name" value="WH-like_DNA-bd_sf"/>
</dbReference>
<dbReference type="GO" id="GO:0003677">
    <property type="term" value="F:DNA binding"/>
    <property type="evidence" value="ECO:0007669"/>
    <property type="project" value="UniProtKB-KW"/>
</dbReference>
<evidence type="ECO:0000313" key="7">
    <source>
        <dbReference type="Proteomes" id="UP000326202"/>
    </source>
</evidence>
<dbReference type="AlphaFoldDB" id="A0A5J6MKC4"/>
<organism evidence="6 7">
    <name type="scientific">Hypericibacter terrae</name>
    <dbReference type="NCBI Taxonomy" id="2602015"/>
    <lineage>
        <taxon>Bacteria</taxon>
        <taxon>Pseudomonadati</taxon>
        <taxon>Pseudomonadota</taxon>
        <taxon>Alphaproteobacteria</taxon>
        <taxon>Rhodospirillales</taxon>
        <taxon>Dongiaceae</taxon>
        <taxon>Hypericibacter</taxon>
    </lineage>
</organism>
<dbReference type="InterPro" id="IPR036390">
    <property type="entry name" value="WH_DNA-bd_sf"/>
</dbReference>
<accession>A0A5J6MKC4</accession>
<dbReference type="Pfam" id="PF03466">
    <property type="entry name" value="LysR_substrate"/>
    <property type="match status" value="1"/>
</dbReference>
<dbReference type="InterPro" id="IPR050176">
    <property type="entry name" value="LTTR"/>
</dbReference>
<feature type="domain" description="HTH lysR-type" evidence="5">
    <location>
        <begin position="10"/>
        <end position="67"/>
    </location>
</feature>
<dbReference type="SUPFAM" id="SSF53850">
    <property type="entry name" value="Periplasmic binding protein-like II"/>
    <property type="match status" value="1"/>
</dbReference>
<reference evidence="6 7" key="1">
    <citation type="submission" date="2019-08" db="EMBL/GenBank/DDBJ databases">
        <title>Hyperibacter terrae gen. nov., sp. nov. and Hyperibacter viscosus sp. nov., two new members in the family Rhodospirillaceae isolated from the rhizosphere of Hypericum perforatum.</title>
        <authorList>
            <person name="Noviana Z."/>
        </authorList>
    </citation>
    <scope>NUCLEOTIDE SEQUENCE [LARGE SCALE GENOMIC DNA]</scope>
    <source>
        <strain evidence="6 7">R5913</strain>
    </source>
</reference>
<dbReference type="PANTHER" id="PTHR30579:SF3">
    <property type="entry name" value="TRANSCRIPTIONAL REGULATORY PROTEIN"/>
    <property type="match status" value="1"/>
</dbReference>
<comment type="similarity">
    <text evidence="1">Belongs to the LysR transcriptional regulatory family.</text>
</comment>
<dbReference type="InterPro" id="IPR000847">
    <property type="entry name" value="LysR_HTH_N"/>
</dbReference>
<dbReference type="Proteomes" id="UP000326202">
    <property type="component" value="Chromosome"/>
</dbReference>
<keyword evidence="4" id="KW-0804">Transcription</keyword>
<dbReference type="Pfam" id="PF00126">
    <property type="entry name" value="HTH_1"/>
    <property type="match status" value="1"/>
</dbReference>
<dbReference type="Gene3D" id="1.10.10.10">
    <property type="entry name" value="Winged helix-like DNA-binding domain superfamily/Winged helix DNA-binding domain"/>
    <property type="match status" value="1"/>
</dbReference>
<keyword evidence="7" id="KW-1185">Reference proteome</keyword>
<dbReference type="SUPFAM" id="SSF46785">
    <property type="entry name" value="Winged helix' DNA-binding domain"/>
    <property type="match status" value="1"/>
</dbReference>
<dbReference type="KEGG" id="htq:FRZ44_22500"/>
<dbReference type="PANTHER" id="PTHR30579">
    <property type="entry name" value="TRANSCRIPTIONAL REGULATOR"/>
    <property type="match status" value="1"/>
</dbReference>
<proteinExistence type="inferred from homology"/>
<evidence type="ECO:0000256" key="2">
    <source>
        <dbReference type="ARBA" id="ARBA00023015"/>
    </source>
</evidence>
<dbReference type="OrthoDB" id="7333438at2"/>
<sequence>MIERFRTTPLDWDDLRYFVSLAREGSLSATARALKVNHATVARRLAHLEGRLGKPLFERRPDGYVLTAEGEALLGPAAAMDEAALAVLRRADVGGALQGLVRITTTPGFADSFLMPQLGRLQRRHAGIDLEVIGESRNLSLARRETDIAIRLGRPKDGESRARRVAVMGFRFYAARSYLKTAIDPADHRFIAFDEENAAVPQAVMLRQVRAGRRVAFQSNSQIAQAIAATQGFGIALLPCYLAAQYKGLERVDLGETPLSREIWLLIRRDLARVPRVRAVADDLVDIFKREGRALAGL</sequence>
<evidence type="ECO:0000256" key="1">
    <source>
        <dbReference type="ARBA" id="ARBA00009437"/>
    </source>
</evidence>
<evidence type="ECO:0000313" key="6">
    <source>
        <dbReference type="EMBL" id="QEX16955.1"/>
    </source>
</evidence>
<keyword evidence="2" id="KW-0805">Transcription regulation</keyword>